<evidence type="ECO:0000259" key="3">
    <source>
        <dbReference type="Pfam" id="PF25995"/>
    </source>
</evidence>
<accession>A0A6A6G1J6</accession>
<dbReference type="InterPro" id="IPR059025">
    <property type="entry name" value="STB6_N"/>
</dbReference>
<keyword evidence="5" id="KW-1185">Reference proteome</keyword>
<dbReference type="Pfam" id="PF25995">
    <property type="entry name" value="STB6_N"/>
    <property type="match status" value="1"/>
</dbReference>
<sequence length="802" mass="90733">MSEGRKSRSWSRTRSIDSDGERPKRKSKDLRRSVDYGRLSRRSEDASIQRFVLTDPIAFRYLEDDSSVIVLEYKREISGYQSYVVEQWATSRTHPTFTITTYTGDSSDRIIASVLGIPKDETTWSRKLKVYVRALNHFHARRRDTPDGIIMVTSLPGFPSSLTVIHVPDGDVSKHYADFFVNEDLKRLGCSGRVGLTLAYPNNATIAKYHQLYRTSERIALYSSVIELVRMCQMALHMFDLLENDFVDGLLCDVTEKAIVQWWTKFGSEVYSIEPHDGILGPSTVAGLLGLYCGARNRLHALAASVPKDAFDIEHMKRAVYHFQKAQKLQRTRRLDDKTLFKLHALTEKAANAEGWRIPRAVKTTVAELSGRGEEMVQEGTGRKTKVGIADVETTDIESFEQLVSGERCKWLWQGKALKRTNTAALGEASLDGLVAKSTAIPVDESQEKKKRYSEGDQIRALEEALGFKAIRTSLEESKPIRRHHTHRDGATKRAQGVFDEGRASIDRLRGAVTVHKRPLGSERTEAPLVSPIRPTHSSEPSKRPVPLRSHTSPVSSPRKISPLASSPGQNSEKSPVRTPLGRNMTSIEERRTSFTEQEIPTSLRRTCSEDLSSAKRHWMEDHSHIVQRRLSFSIAEGSMYLSEEHSPTLTKGDDLEQQFIQQRYLSQKLKVLREAIARLSKKEAKWTNIQIDALGSHLRQANEDQDVLREYYDSPAQAAQNLRDMATAVLRDEQEMLSEGKRELETLAAKLDYEIANLRGKIEDVELNVDDFERAVMVAEQRVDEVEREIEGKAGWSCVVS</sequence>
<organism evidence="4 5">
    <name type="scientific">Elsinoe ampelina</name>
    <dbReference type="NCBI Taxonomy" id="302913"/>
    <lineage>
        <taxon>Eukaryota</taxon>
        <taxon>Fungi</taxon>
        <taxon>Dikarya</taxon>
        <taxon>Ascomycota</taxon>
        <taxon>Pezizomycotina</taxon>
        <taxon>Dothideomycetes</taxon>
        <taxon>Dothideomycetidae</taxon>
        <taxon>Myriangiales</taxon>
        <taxon>Elsinoaceae</taxon>
        <taxon>Elsinoe</taxon>
    </lineage>
</organism>
<evidence type="ECO:0000313" key="4">
    <source>
        <dbReference type="EMBL" id="KAF2219483.1"/>
    </source>
</evidence>
<dbReference type="GO" id="GO:0070822">
    <property type="term" value="C:Sin3-type complex"/>
    <property type="evidence" value="ECO:0007669"/>
    <property type="project" value="TreeGrafter"/>
</dbReference>
<feature type="compositionally biased region" description="Basic and acidic residues" evidence="2">
    <location>
        <begin position="500"/>
        <end position="510"/>
    </location>
</feature>
<protein>
    <recommendedName>
        <fullName evidence="3">STB6-like N-terminal domain-containing protein</fullName>
    </recommendedName>
</protein>
<dbReference type="AlphaFoldDB" id="A0A6A6G1J6"/>
<gene>
    <name evidence="4" type="ORF">BDZ85DRAFT_285328</name>
</gene>
<feature type="compositionally biased region" description="Polar residues" evidence="2">
    <location>
        <begin position="564"/>
        <end position="574"/>
    </location>
</feature>
<dbReference type="InterPro" id="IPR038919">
    <property type="entry name" value="STB2/STB2"/>
</dbReference>
<feature type="region of interest" description="Disordered" evidence="2">
    <location>
        <begin position="1"/>
        <end position="31"/>
    </location>
</feature>
<dbReference type="EMBL" id="ML992516">
    <property type="protein sequence ID" value="KAF2219483.1"/>
    <property type="molecule type" value="Genomic_DNA"/>
</dbReference>
<evidence type="ECO:0000256" key="2">
    <source>
        <dbReference type="SAM" id="MobiDB-lite"/>
    </source>
</evidence>
<dbReference type="OrthoDB" id="19806at2759"/>
<dbReference type="PANTHER" id="PTHR31011:SF2">
    <property type="entry name" value="PROTEIN STB2-RELATED"/>
    <property type="match status" value="1"/>
</dbReference>
<evidence type="ECO:0000313" key="5">
    <source>
        <dbReference type="Proteomes" id="UP000799538"/>
    </source>
</evidence>
<dbReference type="PANTHER" id="PTHR31011">
    <property type="entry name" value="PROTEIN STB2-RELATED"/>
    <property type="match status" value="1"/>
</dbReference>
<keyword evidence="1" id="KW-0175">Coiled coil</keyword>
<feature type="region of interest" description="Disordered" evidence="2">
    <location>
        <begin position="476"/>
        <end position="582"/>
    </location>
</feature>
<name>A0A6A6G1J6_9PEZI</name>
<feature type="coiled-coil region" evidence="1">
    <location>
        <begin position="731"/>
        <end position="790"/>
    </location>
</feature>
<feature type="domain" description="STB6-like N-terminal" evidence="3">
    <location>
        <begin position="49"/>
        <end position="188"/>
    </location>
</feature>
<proteinExistence type="predicted"/>
<dbReference type="Proteomes" id="UP000799538">
    <property type="component" value="Unassembled WGS sequence"/>
</dbReference>
<evidence type="ECO:0000256" key="1">
    <source>
        <dbReference type="SAM" id="Coils"/>
    </source>
</evidence>
<reference evidence="5" key="1">
    <citation type="journal article" date="2020" name="Stud. Mycol.">
        <title>101 Dothideomycetes genomes: A test case for predicting lifestyles and emergence of pathogens.</title>
        <authorList>
            <person name="Haridas S."/>
            <person name="Albert R."/>
            <person name="Binder M."/>
            <person name="Bloem J."/>
            <person name="LaButti K."/>
            <person name="Salamov A."/>
            <person name="Andreopoulos B."/>
            <person name="Baker S."/>
            <person name="Barry K."/>
            <person name="Bills G."/>
            <person name="Bluhm B."/>
            <person name="Cannon C."/>
            <person name="Castanera R."/>
            <person name="Culley D."/>
            <person name="Daum C."/>
            <person name="Ezra D."/>
            <person name="Gonzalez J."/>
            <person name="Henrissat B."/>
            <person name="Kuo A."/>
            <person name="Liang C."/>
            <person name="Lipzen A."/>
            <person name="Lutzoni F."/>
            <person name="Magnuson J."/>
            <person name="Mondo S."/>
            <person name="Nolan M."/>
            <person name="Ohm R."/>
            <person name="Pangilinan J."/>
            <person name="Park H.-J."/>
            <person name="Ramirez L."/>
            <person name="Alfaro M."/>
            <person name="Sun H."/>
            <person name="Tritt A."/>
            <person name="Yoshinaga Y."/>
            <person name="Zwiers L.-H."/>
            <person name="Turgeon B."/>
            <person name="Goodwin S."/>
            <person name="Spatafora J."/>
            <person name="Crous P."/>
            <person name="Grigoriev I."/>
        </authorList>
    </citation>
    <scope>NUCLEOTIDE SEQUENCE [LARGE SCALE GENOMIC DNA]</scope>
    <source>
        <strain evidence="5">CECT 20119</strain>
    </source>
</reference>